<dbReference type="Proteomes" id="UP001153269">
    <property type="component" value="Unassembled WGS sequence"/>
</dbReference>
<keyword evidence="2" id="KW-1185">Reference proteome</keyword>
<comment type="caution">
    <text evidence="1">The sequence shown here is derived from an EMBL/GenBank/DDBJ whole genome shotgun (WGS) entry which is preliminary data.</text>
</comment>
<protein>
    <submittedName>
        <fullName evidence="1">Uncharacterized protein</fullName>
    </submittedName>
</protein>
<dbReference type="AlphaFoldDB" id="A0A9N7V1N7"/>
<reference evidence="1" key="1">
    <citation type="submission" date="2020-03" db="EMBL/GenBank/DDBJ databases">
        <authorList>
            <person name="Weist P."/>
        </authorList>
    </citation>
    <scope>NUCLEOTIDE SEQUENCE</scope>
</reference>
<gene>
    <name evidence="1" type="ORF">PLEPLA_LOCUS31525</name>
</gene>
<proteinExistence type="predicted"/>
<dbReference type="EMBL" id="CADEAL010003199">
    <property type="protein sequence ID" value="CAB1443809.1"/>
    <property type="molecule type" value="Genomic_DNA"/>
</dbReference>
<sequence length="174" mass="19138">MSCSRPLTWDTAAVTSSKSLRGRILKLDECVDPLSGLSDLLLQSLLKLSDSTHFSFLLDLICCFTSELLFSSRRIIHRAIEGLLLLLKQLQSFSVSWISAGLFVSSARALSASQSFLLQLTLCRGLMFIHRAEITDTLLISAAEHLHHLVVTRADVLLELLEGSTSLCFFNGAA</sequence>
<feature type="non-terminal residue" evidence="1">
    <location>
        <position position="174"/>
    </location>
</feature>
<accession>A0A9N7V1N7</accession>
<name>A0A9N7V1N7_PLEPL</name>
<evidence type="ECO:0000313" key="2">
    <source>
        <dbReference type="Proteomes" id="UP001153269"/>
    </source>
</evidence>
<evidence type="ECO:0000313" key="1">
    <source>
        <dbReference type="EMBL" id="CAB1443809.1"/>
    </source>
</evidence>
<organism evidence="1 2">
    <name type="scientific">Pleuronectes platessa</name>
    <name type="common">European plaice</name>
    <dbReference type="NCBI Taxonomy" id="8262"/>
    <lineage>
        <taxon>Eukaryota</taxon>
        <taxon>Metazoa</taxon>
        <taxon>Chordata</taxon>
        <taxon>Craniata</taxon>
        <taxon>Vertebrata</taxon>
        <taxon>Euteleostomi</taxon>
        <taxon>Actinopterygii</taxon>
        <taxon>Neopterygii</taxon>
        <taxon>Teleostei</taxon>
        <taxon>Neoteleostei</taxon>
        <taxon>Acanthomorphata</taxon>
        <taxon>Carangaria</taxon>
        <taxon>Pleuronectiformes</taxon>
        <taxon>Pleuronectoidei</taxon>
        <taxon>Pleuronectidae</taxon>
        <taxon>Pleuronectes</taxon>
    </lineage>
</organism>